<dbReference type="AlphaFoldDB" id="A0A0C9YRS5"/>
<dbReference type="EMBL" id="KN833854">
    <property type="protein sequence ID" value="KIK16544.1"/>
    <property type="molecule type" value="Genomic_DNA"/>
</dbReference>
<reference evidence="2" key="2">
    <citation type="submission" date="2015-01" db="EMBL/GenBank/DDBJ databases">
        <title>Evolutionary Origins and Diversification of the Mycorrhizal Mutualists.</title>
        <authorList>
            <consortium name="DOE Joint Genome Institute"/>
            <consortium name="Mycorrhizal Genomics Consortium"/>
            <person name="Kohler A."/>
            <person name="Kuo A."/>
            <person name="Nagy L.G."/>
            <person name="Floudas D."/>
            <person name="Copeland A."/>
            <person name="Barry K.W."/>
            <person name="Cichocki N."/>
            <person name="Veneault-Fourrey C."/>
            <person name="LaButti K."/>
            <person name="Lindquist E.A."/>
            <person name="Lipzen A."/>
            <person name="Lundell T."/>
            <person name="Morin E."/>
            <person name="Murat C."/>
            <person name="Riley R."/>
            <person name="Ohm R."/>
            <person name="Sun H."/>
            <person name="Tunlid A."/>
            <person name="Henrissat B."/>
            <person name="Grigoriev I.V."/>
            <person name="Hibbett D.S."/>
            <person name="Martin F."/>
        </authorList>
    </citation>
    <scope>NUCLEOTIDE SEQUENCE [LARGE SCALE GENOMIC DNA]</scope>
    <source>
        <strain evidence="2">441</strain>
    </source>
</reference>
<name>A0A0C9YRS5_9AGAM</name>
<evidence type="ECO:0000313" key="2">
    <source>
        <dbReference type="Proteomes" id="UP000054018"/>
    </source>
</evidence>
<gene>
    <name evidence="1" type="ORF">PISMIDRAFT_113184</name>
</gene>
<dbReference type="Proteomes" id="UP000054018">
    <property type="component" value="Unassembled WGS sequence"/>
</dbReference>
<accession>A0A0C9YRS5</accession>
<sequence length="181" mass="21064">ADKEFETDPEFHTFRRHLFHTSLEAIFHTMHPAMTKPRSVKCADGHYCRAIYGLGPYIADYPEQALLACIVQGWCPKCTAHRTNLDNDLNAILHNHEYTQLLMDSFASHVLWQKHGIVDDILLIAPDILHQIIKGTFKDHLVSWVETYLRKHYKNDFEAVLADIDRQYVETPILWLVLILD</sequence>
<dbReference type="STRING" id="765257.A0A0C9YRS5"/>
<proteinExistence type="predicted"/>
<dbReference type="HOGENOM" id="CLU_103601_1_0_1"/>
<dbReference type="OrthoDB" id="3199698at2759"/>
<dbReference type="Pfam" id="PF18759">
    <property type="entry name" value="Plavaka"/>
    <property type="match status" value="1"/>
</dbReference>
<evidence type="ECO:0000313" key="1">
    <source>
        <dbReference type="EMBL" id="KIK16544.1"/>
    </source>
</evidence>
<dbReference type="InterPro" id="IPR041078">
    <property type="entry name" value="Plavaka"/>
</dbReference>
<organism evidence="1 2">
    <name type="scientific">Pisolithus microcarpus 441</name>
    <dbReference type="NCBI Taxonomy" id="765257"/>
    <lineage>
        <taxon>Eukaryota</taxon>
        <taxon>Fungi</taxon>
        <taxon>Dikarya</taxon>
        <taxon>Basidiomycota</taxon>
        <taxon>Agaricomycotina</taxon>
        <taxon>Agaricomycetes</taxon>
        <taxon>Agaricomycetidae</taxon>
        <taxon>Boletales</taxon>
        <taxon>Sclerodermatineae</taxon>
        <taxon>Pisolithaceae</taxon>
        <taxon>Pisolithus</taxon>
    </lineage>
</organism>
<keyword evidence="2" id="KW-1185">Reference proteome</keyword>
<protein>
    <submittedName>
        <fullName evidence="1">Uncharacterized protein</fullName>
    </submittedName>
</protein>
<feature type="non-terminal residue" evidence="1">
    <location>
        <position position="181"/>
    </location>
</feature>
<reference evidence="1 2" key="1">
    <citation type="submission" date="2014-04" db="EMBL/GenBank/DDBJ databases">
        <authorList>
            <consortium name="DOE Joint Genome Institute"/>
            <person name="Kuo A."/>
            <person name="Kohler A."/>
            <person name="Costa M.D."/>
            <person name="Nagy L.G."/>
            <person name="Floudas D."/>
            <person name="Copeland A."/>
            <person name="Barry K.W."/>
            <person name="Cichocki N."/>
            <person name="Veneault-Fourrey C."/>
            <person name="LaButti K."/>
            <person name="Lindquist E.A."/>
            <person name="Lipzen A."/>
            <person name="Lundell T."/>
            <person name="Morin E."/>
            <person name="Murat C."/>
            <person name="Sun H."/>
            <person name="Tunlid A."/>
            <person name="Henrissat B."/>
            <person name="Grigoriev I.V."/>
            <person name="Hibbett D.S."/>
            <person name="Martin F."/>
            <person name="Nordberg H.P."/>
            <person name="Cantor M.N."/>
            <person name="Hua S.X."/>
        </authorList>
    </citation>
    <scope>NUCLEOTIDE SEQUENCE [LARGE SCALE GENOMIC DNA]</scope>
    <source>
        <strain evidence="1 2">441</strain>
    </source>
</reference>